<keyword evidence="14" id="KW-1185">Reference proteome</keyword>
<dbReference type="GO" id="GO:0015421">
    <property type="term" value="F:ABC-type oligopeptide transporter activity"/>
    <property type="evidence" value="ECO:0007669"/>
    <property type="project" value="TreeGrafter"/>
</dbReference>
<evidence type="ECO:0000256" key="5">
    <source>
        <dbReference type="ARBA" id="ARBA00022807"/>
    </source>
</evidence>
<dbReference type="PANTHER" id="PTHR43394">
    <property type="entry name" value="ATP-DEPENDENT PERMEASE MDL1, MITOCHONDRIAL"/>
    <property type="match status" value="1"/>
</dbReference>
<dbReference type="InterPro" id="IPR039421">
    <property type="entry name" value="Type_1_exporter"/>
</dbReference>
<feature type="transmembrane region" description="Helical" evidence="9">
    <location>
        <begin position="296"/>
        <end position="316"/>
    </location>
</feature>
<dbReference type="GO" id="GO:0016887">
    <property type="term" value="F:ATP hydrolysis activity"/>
    <property type="evidence" value="ECO:0007669"/>
    <property type="project" value="InterPro"/>
</dbReference>
<evidence type="ECO:0000313" key="14">
    <source>
        <dbReference type="Proteomes" id="UP000184310"/>
    </source>
</evidence>
<feature type="transmembrane region" description="Helical" evidence="9">
    <location>
        <begin position="265"/>
        <end position="290"/>
    </location>
</feature>
<keyword evidence="7 9" id="KW-1133">Transmembrane helix</keyword>
<dbReference type="PROSITE" id="PS50893">
    <property type="entry name" value="ABC_TRANSPORTER_2"/>
    <property type="match status" value="1"/>
</dbReference>
<dbReference type="STRING" id="1121302.SAMN02745163_02358"/>
<feature type="domain" description="ABC transporter" evidence="10">
    <location>
        <begin position="471"/>
        <end position="706"/>
    </location>
</feature>
<keyword evidence="8 9" id="KW-0472">Membrane</keyword>
<dbReference type="GO" id="GO:0030256">
    <property type="term" value="C:type I protein secretion system complex"/>
    <property type="evidence" value="ECO:0007669"/>
    <property type="project" value="InterPro"/>
</dbReference>
<dbReference type="GO" id="GO:0005524">
    <property type="term" value="F:ATP binding"/>
    <property type="evidence" value="ECO:0007669"/>
    <property type="project" value="UniProtKB-KW"/>
</dbReference>
<dbReference type="PROSITE" id="PS50929">
    <property type="entry name" value="ABC_TM1F"/>
    <property type="match status" value="1"/>
</dbReference>
<dbReference type="PROSITE" id="PS00211">
    <property type="entry name" value="ABC_TRANSPORTER_1"/>
    <property type="match status" value="1"/>
</dbReference>
<evidence type="ECO:0000256" key="2">
    <source>
        <dbReference type="ARBA" id="ARBA00022692"/>
    </source>
</evidence>
<keyword evidence="5" id="KW-0645">Protease</keyword>
<feature type="transmembrane region" description="Helical" evidence="9">
    <location>
        <begin position="393"/>
        <end position="417"/>
    </location>
</feature>
<dbReference type="RefSeq" id="WP_072987578.1">
    <property type="nucleotide sequence ID" value="NZ_FQZB01000009.1"/>
</dbReference>
<dbReference type="SUPFAM" id="SSF90123">
    <property type="entry name" value="ABC transporter transmembrane region"/>
    <property type="match status" value="1"/>
</dbReference>
<feature type="domain" description="ABC transmembrane type-1" evidence="11">
    <location>
        <begin position="156"/>
        <end position="437"/>
    </location>
</feature>
<dbReference type="Pfam" id="PF00005">
    <property type="entry name" value="ABC_tran"/>
    <property type="match status" value="1"/>
</dbReference>
<keyword evidence="3" id="KW-0547">Nucleotide-binding</keyword>
<feature type="transmembrane region" description="Helical" evidence="9">
    <location>
        <begin position="155"/>
        <end position="180"/>
    </location>
</feature>
<dbReference type="InterPro" id="IPR003439">
    <property type="entry name" value="ABC_transporter-like_ATP-bd"/>
</dbReference>
<reference evidence="13 14" key="1">
    <citation type="submission" date="2016-11" db="EMBL/GenBank/DDBJ databases">
        <authorList>
            <person name="Jaros S."/>
            <person name="Januszkiewicz K."/>
            <person name="Wedrychowicz H."/>
        </authorList>
    </citation>
    <scope>NUCLEOTIDE SEQUENCE [LARGE SCALE GENOMIC DNA]</scope>
    <source>
        <strain evidence="13 14">DSM 21758</strain>
    </source>
</reference>
<protein>
    <submittedName>
        <fullName evidence="13">ATP-binding cassette, subfamily B, HlyB/CyaB</fullName>
    </submittedName>
</protein>
<proteinExistence type="predicted"/>
<evidence type="ECO:0000259" key="10">
    <source>
        <dbReference type="PROSITE" id="PS50893"/>
    </source>
</evidence>
<keyword evidence="6 13" id="KW-0067">ATP-binding</keyword>
<evidence type="ECO:0000313" key="13">
    <source>
        <dbReference type="EMBL" id="SHJ64933.1"/>
    </source>
</evidence>
<dbReference type="InterPro" id="IPR036640">
    <property type="entry name" value="ABC1_TM_sf"/>
</dbReference>
<evidence type="ECO:0000256" key="3">
    <source>
        <dbReference type="ARBA" id="ARBA00022741"/>
    </source>
</evidence>
<accession>A0A1M6L197</accession>
<dbReference type="CDD" id="cd18588">
    <property type="entry name" value="ABC_6TM_CyaB_HlyB_like"/>
    <property type="match status" value="1"/>
</dbReference>
<dbReference type="InterPro" id="IPR027417">
    <property type="entry name" value="P-loop_NTPase"/>
</dbReference>
<dbReference type="InterPro" id="IPR005074">
    <property type="entry name" value="Peptidase_C39"/>
</dbReference>
<dbReference type="GO" id="GO:0005886">
    <property type="term" value="C:plasma membrane"/>
    <property type="evidence" value="ECO:0007669"/>
    <property type="project" value="UniProtKB-SubCell"/>
</dbReference>
<dbReference type="Gene3D" id="3.90.70.10">
    <property type="entry name" value="Cysteine proteinases"/>
    <property type="match status" value="1"/>
</dbReference>
<dbReference type="EMBL" id="FQZB01000009">
    <property type="protein sequence ID" value="SHJ64933.1"/>
    <property type="molecule type" value="Genomic_DNA"/>
</dbReference>
<dbReference type="InterPro" id="IPR003593">
    <property type="entry name" value="AAA+_ATPase"/>
</dbReference>
<dbReference type="Proteomes" id="UP000184310">
    <property type="component" value="Unassembled WGS sequence"/>
</dbReference>
<keyword evidence="5" id="KW-0788">Thiol protease</keyword>
<dbReference type="Pfam" id="PF00664">
    <property type="entry name" value="ABC_membrane"/>
    <property type="match status" value="1"/>
</dbReference>
<dbReference type="FunFam" id="3.40.50.300:FF:000218">
    <property type="entry name" value="Multidrug ABC transporter ATP-binding protein"/>
    <property type="match status" value="1"/>
</dbReference>
<dbReference type="PANTHER" id="PTHR43394:SF1">
    <property type="entry name" value="ATP-BINDING CASSETTE SUB-FAMILY B MEMBER 10, MITOCHONDRIAL"/>
    <property type="match status" value="1"/>
</dbReference>
<evidence type="ECO:0000256" key="6">
    <source>
        <dbReference type="ARBA" id="ARBA00022840"/>
    </source>
</evidence>
<dbReference type="NCBIfam" id="TIGR01846">
    <property type="entry name" value="type_I_sec_HlyB"/>
    <property type="match status" value="1"/>
</dbReference>
<dbReference type="SMART" id="SM00382">
    <property type="entry name" value="AAA"/>
    <property type="match status" value="1"/>
</dbReference>
<name>A0A1M6L197_9CLOT</name>
<comment type="subcellular location">
    <subcellularLocation>
        <location evidence="1">Cell membrane</location>
        <topology evidence="1">Multi-pass membrane protein</topology>
    </subcellularLocation>
</comment>
<dbReference type="OrthoDB" id="9762778at2"/>
<dbReference type="InterPro" id="IPR011527">
    <property type="entry name" value="ABC1_TM_dom"/>
</dbReference>
<evidence type="ECO:0000256" key="1">
    <source>
        <dbReference type="ARBA" id="ARBA00004651"/>
    </source>
</evidence>
<evidence type="ECO:0000256" key="9">
    <source>
        <dbReference type="SAM" id="Phobius"/>
    </source>
</evidence>
<dbReference type="SUPFAM" id="SSF52540">
    <property type="entry name" value="P-loop containing nucleoside triphosphate hydrolases"/>
    <property type="match status" value="1"/>
</dbReference>
<gene>
    <name evidence="13" type="ORF">SAMN02745163_02358</name>
</gene>
<dbReference type="Gene3D" id="3.40.50.300">
    <property type="entry name" value="P-loop containing nucleotide triphosphate hydrolases"/>
    <property type="match status" value="1"/>
</dbReference>
<dbReference type="InterPro" id="IPR010132">
    <property type="entry name" value="ATPase_T1SS_HlyB"/>
</dbReference>
<feature type="domain" description="Peptidase C39" evidence="12">
    <location>
        <begin position="6"/>
        <end position="127"/>
    </location>
</feature>
<evidence type="ECO:0000256" key="8">
    <source>
        <dbReference type="ARBA" id="ARBA00023136"/>
    </source>
</evidence>
<dbReference type="GO" id="GO:0030253">
    <property type="term" value="P:protein secretion by the type I secretion system"/>
    <property type="evidence" value="ECO:0007669"/>
    <property type="project" value="InterPro"/>
</dbReference>
<keyword evidence="2 9" id="KW-0812">Transmembrane</keyword>
<sequence>MINEKEINNEVIDTGLESLMFTFTILGIEVEKDELIQKYISPNEMFNDNKIVRALKDKKIKAKKKKYNLEKLKNSSTPFIVKIDDEYHLVLKIVGDSMALLNTKERKTEKLDLLEFNKRWSGEVIALKKDINEVKEGLFNIKWFIPTIKKFKKPLIVVLLASLMIQVLSIIMPMVMQVIIDKVLIHRTQSTLNVLCSILVFVLICDIILNLSRTYIFTHTTSKIDIILGSRLVNHLYRLPLKYFESRRVGDTIARVREIDNIRQFLTGAPLTSILDVSFIFVYFIIMFFYSKSLSIIVLLSLPVFAALSLIITPLLKSRIDERFYRGAESQSFLVESVNGSQTLKAFALEDEFQRRWEGYLSKYAKASFKTVILGNYASNVAQFIQKILDVIILWYGAILVMDNSITIGQLVAFRMLSSRVSEPVLRLVQMWNDFQQTGVSLNRIGDIFNTPTEDSIDTKKIRVQNMQGKVEFENVFFSYNAGQAPVLKDVCFEIKSGEIIGIVGKSGSGKSTISKLIQRLYIADEGRILIDNIDINMIDQFWLRRQIGVVLQENFLFTGSVRENIAINKRNATMSEIVNASKVAGAHEFISRLSEGYDTVIGENGIGLSGGQKQRLAIARALITNPRILIFDEATSALDYESERIIQNNLKEICKGRTVIIIAHRLSTLSDANRIISIDRGKIVEMGTHQELMQNKDVYYNLYMQQSRGDISVRMD</sequence>
<evidence type="ECO:0000259" key="12">
    <source>
        <dbReference type="PROSITE" id="PS50990"/>
    </source>
</evidence>
<dbReference type="PROSITE" id="PS50990">
    <property type="entry name" value="PEPTIDASE_C39"/>
    <property type="match status" value="1"/>
</dbReference>
<dbReference type="Gene3D" id="1.20.1560.10">
    <property type="entry name" value="ABC transporter type 1, transmembrane domain"/>
    <property type="match status" value="1"/>
</dbReference>
<dbReference type="InterPro" id="IPR017871">
    <property type="entry name" value="ABC_transporter-like_CS"/>
</dbReference>
<dbReference type="Pfam" id="PF03412">
    <property type="entry name" value="Peptidase_C39"/>
    <property type="match status" value="1"/>
</dbReference>
<evidence type="ECO:0000256" key="4">
    <source>
        <dbReference type="ARBA" id="ARBA00022801"/>
    </source>
</evidence>
<evidence type="ECO:0000259" key="11">
    <source>
        <dbReference type="PROSITE" id="PS50929"/>
    </source>
</evidence>
<keyword evidence="4" id="KW-0378">Hydrolase</keyword>
<dbReference type="GO" id="GO:0006508">
    <property type="term" value="P:proteolysis"/>
    <property type="evidence" value="ECO:0007669"/>
    <property type="project" value="InterPro"/>
</dbReference>
<feature type="transmembrane region" description="Helical" evidence="9">
    <location>
        <begin position="192"/>
        <end position="211"/>
    </location>
</feature>
<evidence type="ECO:0000256" key="7">
    <source>
        <dbReference type="ARBA" id="ARBA00022989"/>
    </source>
</evidence>
<organism evidence="13 14">
    <name type="scientific">Clostridium cavendishii DSM 21758</name>
    <dbReference type="NCBI Taxonomy" id="1121302"/>
    <lineage>
        <taxon>Bacteria</taxon>
        <taxon>Bacillati</taxon>
        <taxon>Bacillota</taxon>
        <taxon>Clostridia</taxon>
        <taxon>Eubacteriales</taxon>
        <taxon>Clostridiaceae</taxon>
        <taxon>Clostridium</taxon>
    </lineage>
</organism>
<dbReference type="AlphaFoldDB" id="A0A1M6L197"/>
<dbReference type="GO" id="GO:0008234">
    <property type="term" value="F:cysteine-type peptidase activity"/>
    <property type="evidence" value="ECO:0007669"/>
    <property type="project" value="UniProtKB-KW"/>
</dbReference>